<proteinExistence type="predicted"/>
<dbReference type="EMBL" id="QPJW01000011">
    <property type="protein sequence ID" value="RCX16689.1"/>
    <property type="molecule type" value="Genomic_DNA"/>
</dbReference>
<feature type="transmembrane region" description="Helical" evidence="1">
    <location>
        <begin position="247"/>
        <end position="273"/>
    </location>
</feature>
<dbReference type="Proteomes" id="UP000253090">
    <property type="component" value="Unassembled WGS sequence"/>
</dbReference>
<sequence length="818" mass="93857">MMKLIAYEMLKILRKRLLWVLLFVLVLSNGWMYYQQQMKGQDYLIGHMERYYELEREFSRMPNEKAYAQVNQLNQELISFGQLLYAQLRPDNPELRQSSEQIQRDSPEIVKKFEESPYREDADRLRRDTFLVDLLLRQYKSLDAYRDYINGIQEKADEMLSVSIFYEKDSFSYRNIMKTPTDFDHLKSIPLDIGLENGIVTVTQYKPSDLMTGIMIFLLCVYLFVQERERGLLRIIRTNRKGRLPTALAKVIALIGMTVLIAALFYGTILFIAGRIYGFGDLSRYIQSMPTFKYANMQLSVLQYLMAFVGLKMLAAVLLSLVLAVLFIAIRHVGKAYVVVGLCLGCGYIAYKSIHPLSPLGLLKYINLFAYFDTFGLLGLYQNLNLLGYPVNRFWLSLASLTSFVVILLLLALALYIRQDAADSGFWLARYWTKWKEQVAGARGTSRLFIHETLKALFTGKGYLALAAALVFSVYMIDPSEVRFGQDDHYYNSYIRELSGPLDQEKAAYIEQEKARHDDMGSVRLQNEVAFQNGEITLEQYNQKSSELDELNLKKIAFNKIYQQYSHLVQLQESRDITGSFLNELTSEELFDNRFRDSIVGIVYMVLLTLLLSPLFPNEYRTGMIAVVRSTRKGRWKLFVYKHLIGYLLAIVVLLALIIPRYINLDGYSQLLWHAPVQSLQRFANVEINMSLLGFVLLTNVLLLWGSVIIVHFVLMISVLLKRQSLTLFAATALTAIPVFIQGVGVEGIRTLSFNNILFLNMQFSESGPMISVLLYYSVITVIGLLAGWITWQCYNGKSLALGVKSNEPFRQSGQQAL</sequence>
<keyword evidence="1" id="KW-0812">Transmembrane</keyword>
<name>A0A369B5A2_9BACL</name>
<gene>
    <name evidence="2" type="ORF">DFP94_11136</name>
</gene>
<feature type="transmembrane region" description="Helical" evidence="1">
    <location>
        <begin position="599"/>
        <end position="617"/>
    </location>
</feature>
<keyword evidence="1" id="KW-1133">Transmembrane helix</keyword>
<keyword evidence="3" id="KW-1185">Reference proteome</keyword>
<feature type="transmembrane region" description="Helical" evidence="1">
    <location>
        <begin position="210"/>
        <end position="226"/>
    </location>
</feature>
<feature type="transmembrane region" description="Helical" evidence="1">
    <location>
        <begin position="692"/>
        <end position="721"/>
    </location>
</feature>
<feature type="transmembrane region" description="Helical" evidence="1">
    <location>
        <begin position="304"/>
        <end position="329"/>
    </location>
</feature>
<accession>A0A369B5A2</accession>
<evidence type="ECO:0000256" key="1">
    <source>
        <dbReference type="SAM" id="Phobius"/>
    </source>
</evidence>
<feature type="transmembrane region" description="Helical" evidence="1">
    <location>
        <begin position="336"/>
        <end position="354"/>
    </location>
</feature>
<dbReference type="OrthoDB" id="1821982at2"/>
<feature type="transmembrane region" description="Helical" evidence="1">
    <location>
        <begin position="638"/>
        <end position="663"/>
    </location>
</feature>
<protein>
    <recommendedName>
        <fullName evidence="4">ABC-2 family transporter</fullName>
    </recommendedName>
</protein>
<comment type="caution">
    <text evidence="2">The sequence shown here is derived from an EMBL/GenBank/DDBJ whole genome shotgun (WGS) entry which is preliminary data.</text>
</comment>
<dbReference type="AlphaFoldDB" id="A0A369B5A2"/>
<evidence type="ECO:0000313" key="3">
    <source>
        <dbReference type="Proteomes" id="UP000253090"/>
    </source>
</evidence>
<organism evidence="2 3">
    <name type="scientific">Fontibacillus phaseoli</name>
    <dbReference type="NCBI Taxonomy" id="1416533"/>
    <lineage>
        <taxon>Bacteria</taxon>
        <taxon>Bacillati</taxon>
        <taxon>Bacillota</taxon>
        <taxon>Bacilli</taxon>
        <taxon>Bacillales</taxon>
        <taxon>Paenibacillaceae</taxon>
        <taxon>Fontibacillus</taxon>
    </lineage>
</organism>
<feature type="transmembrane region" description="Helical" evidence="1">
    <location>
        <begin position="769"/>
        <end position="792"/>
    </location>
</feature>
<evidence type="ECO:0008006" key="4">
    <source>
        <dbReference type="Google" id="ProtNLM"/>
    </source>
</evidence>
<dbReference type="RefSeq" id="WP_114498275.1">
    <property type="nucleotide sequence ID" value="NZ_QPJW01000011.1"/>
</dbReference>
<evidence type="ECO:0000313" key="2">
    <source>
        <dbReference type="EMBL" id="RCX16689.1"/>
    </source>
</evidence>
<reference evidence="2 3" key="1">
    <citation type="submission" date="2018-07" db="EMBL/GenBank/DDBJ databases">
        <title>Genomic Encyclopedia of Type Strains, Phase III (KMG-III): the genomes of soil and plant-associated and newly described type strains.</title>
        <authorList>
            <person name="Whitman W."/>
        </authorList>
    </citation>
    <scope>NUCLEOTIDE SEQUENCE [LARGE SCALE GENOMIC DNA]</scope>
    <source>
        <strain evidence="2 3">CECT 8333</strain>
    </source>
</reference>
<feature type="transmembrane region" description="Helical" evidence="1">
    <location>
        <begin position="728"/>
        <end position="749"/>
    </location>
</feature>
<feature type="transmembrane region" description="Helical" evidence="1">
    <location>
        <begin position="394"/>
        <end position="417"/>
    </location>
</feature>
<keyword evidence="1" id="KW-0472">Membrane</keyword>